<dbReference type="Gene3D" id="3.30.70.360">
    <property type="match status" value="1"/>
</dbReference>
<feature type="binding site" evidence="3">
    <location>
        <position position="404"/>
    </location>
    <ligand>
        <name>Zn(2+)</name>
        <dbReference type="ChEBI" id="CHEBI:29105"/>
        <label>2</label>
    </ligand>
</feature>
<evidence type="ECO:0000256" key="3">
    <source>
        <dbReference type="PIRSR" id="PIRSR001235-1"/>
    </source>
</evidence>
<dbReference type="Pfam" id="PF07687">
    <property type="entry name" value="M20_dimer"/>
    <property type="match status" value="1"/>
</dbReference>
<feature type="binding site" evidence="3">
    <location>
        <position position="105"/>
    </location>
    <ligand>
        <name>Zn(2+)</name>
        <dbReference type="ChEBI" id="CHEBI:29105"/>
        <label>1</label>
    </ligand>
</feature>
<dbReference type="PANTHER" id="PTHR32494:SF5">
    <property type="entry name" value="ALLANTOATE AMIDOHYDROLASE"/>
    <property type="match status" value="1"/>
</dbReference>
<evidence type="ECO:0000256" key="1">
    <source>
        <dbReference type="ARBA" id="ARBA00006153"/>
    </source>
</evidence>
<dbReference type="CDD" id="cd03884">
    <property type="entry name" value="M20_bAS"/>
    <property type="match status" value="1"/>
</dbReference>
<dbReference type="GO" id="GO:0046872">
    <property type="term" value="F:metal ion binding"/>
    <property type="evidence" value="ECO:0007669"/>
    <property type="project" value="UniProtKB-KW"/>
</dbReference>
<dbReference type="InterPro" id="IPR010158">
    <property type="entry name" value="Amidase_Cbmase"/>
</dbReference>
<evidence type="ECO:0000313" key="5">
    <source>
        <dbReference type="EMBL" id="KAA1015901.1"/>
    </source>
</evidence>
<dbReference type="PIRSF" id="PIRSF001235">
    <property type="entry name" value="Amidase_carbamoylase"/>
    <property type="match status" value="1"/>
</dbReference>
<keyword evidence="3" id="KW-0479">Metal-binding</keyword>
<accession>A0A5B0HKY2</accession>
<dbReference type="InterPro" id="IPR002933">
    <property type="entry name" value="Peptidase_M20"/>
</dbReference>
<feature type="binding site" evidence="3">
    <location>
        <position position="116"/>
    </location>
    <ligand>
        <name>Zn(2+)</name>
        <dbReference type="ChEBI" id="CHEBI:29105"/>
        <label>1</label>
    </ligand>
</feature>
<proteinExistence type="inferred from homology"/>
<dbReference type="SUPFAM" id="SSF53187">
    <property type="entry name" value="Zn-dependent exopeptidases"/>
    <property type="match status" value="1"/>
</dbReference>
<feature type="binding site" evidence="3">
    <location>
        <position position="116"/>
    </location>
    <ligand>
        <name>Zn(2+)</name>
        <dbReference type="ChEBI" id="CHEBI:29105"/>
        <label>2</label>
    </ligand>
</feature>
<dbReference type="InterPro" id="IPR036264">
    <property type="entry name" value="Bact_exopeptidase_dim_dom"/>
</dbReference>
<dbReference type="NCBIfam" id="NF009527">
    <property type="entry name" value="PRK12891.1"/>
    <property type="match status" value="1"/>
</dbReference>
<feature type="binding site" evidence="3">
    <location>
        <position position="151"/>
    </location>
    <ligand>
        <name>Zn(2+)</name>
        <dbReference type="ChEBI" id="CHEBI:29105"/>
        <label>2</label>
    </ligand>
</feature>
<organism evidence="5 6">
    <name type="scientific">Paraburkholderia panacisoli</name>
    <dbReference type="NCBI Taxonomy" id="2603818"/>
    <lineage>
        <taxon>Bacteria</taxon>
        <taxon>Pseudomonadati</taxon>
        <taxon>Pseudomonadota</taxon>
        <taxon>Betaproteobacteria</taxon>
        <taxon>Burkholderiales</taxon>
        <taxon>Burkholderiaceae</taxon>
        <taxon>Paraburkholderia</taxon>
    </lineage>
</organism>
<comment type="similarity">
    <text evidence="1">Belongs to the peptidase M20 family.</text>
</comment>
<comment type="cofactor">
    <cofactor evidence="3">
        <name>Zn(2+)</name>
        <dbReference type="ChEBI" id="CHEBI:29105"/>
    </cofactor>
    <text evidence="3">Binds 2 Zn(2+) ions per subunit.</text>
</comment>
<dbReference type="NCBIfam" id="NF006769">
    <property type="entry name" value="PRK09290.1-3"/>
    <property type="match status" value="1"/>
</dbReference>
<dbReference type="SUPFAM" id="SSF55031">
    <property type="entry name" value="Bacterial exopeptidase dimerisation domain"/>
    <property type="match status" value="1"/>
</dbReference>
<protein>
    <submittedName>
        <fullName evidence="5">Zn-dependent hydrolase</fullName>
    </submittedName>
</protein>
<feature type="domain" description="Peptidase M20 dimerisation" evidence="4">
    <location>
        <begin position="233"/>
        <end position="325"/>
    </location>
</feature>
<dbReference type="NCBIfam" id="NF006771">
    <property type="entry name" value="PRK09290.1-5"/>
    <property type="match status" value="1"/>
</dbReference>
<keyword evidence="2 5" id="KW-0378">Hydrolase</keyword>
<evidence type="ECO:0000256" key="2">
    <source>
        <dbReference type="ARBA" id="ARBA00022801"/>
    </source>
</evidence>
<name>A0A5B0HKY2_9BURK</name>
<dbReference type="InterPro" id="IPR011650">
    <property type="entry name" value="Peptidase_M20_dimer"/>
</dbReference>
<evidence type="ECO:0000313" key="6">
    <source>
        <dbReference type="Proteomes" id="UP000325273"/>
    </source>
</evidence>
<comment type="caution">
    <text evidence="5">The sequence shown here is derived from an EMBL/GenBank/DDBJ whole genome shotgun (WGS) entry which is preliminary data.</text>
</comment>
<dbReference type="PANTHER" id="PTHR32494">
    <property type="entry name" value="ALLANTOATE DEIMINASE-RELATED"/>
    <property type="match status" value="1"/>
</dbReference>
<keyword evidence="6" id="KW-1185">Reference proteome</keyword>
<dbReference type="Proteomes" id="UP000325273">
    <property type="component" value="Unassembled WGS sequence"/>
</dbReference>
<dbReference type="NCBIfam" id="TIGR01879">
    <property type="entry name" value="hydantase"/>
    <property type="match status" value="1"/>
</dbReference>
<dbReference type="AlphaFoldDB" id="A0A5B0HKY2"/>
<keyword evidence="3" id="KW-0862">Zinc</keyword>
<evidence type="ECO:0000259" key="4">
    <source>
        <dbReference type="Pfam" id="PF07687"/>
    </source>
</evidence>
<dbReference type="Pfam" id="PF01546">
    <property type="entry name" value="Peptidase_M20"/>
    <property type="match status" value="1"/>
</dbReference>
<sequence>MSAVSEALKQVQKKAPLGDAELTTSIKVDGKRLWDSLMTMAKIGATPKGGVCRLALTDLDKAGRDLIVGWAKEAGCTVTVDQMGNVFMRRAGRNPAALPVMTGSHADSQPTGGRFDGIYGVLGGLEVIRSLNDHGIETEHPVEVVIWTNEEGSRFAPAMVASGVFAGVFTLDYGLSRKDVDGKTIGEELRRIGYAGDVPCGGRPLHAAFELHIEQGPILEAEQKTIGVVTDAQGQRWYEITLTGQEAHAGPTPMPRRRDALLGAARVVDLVNRIGLDNAPFGCATVGMMQVHPNSRNVIPGRVFFTVDFRHPDDAVLAKMDAALRKGVAAIADGIGLETELEQIFYYAPVAFDAACVKSVRAAAERFGYSHRDMVSGAGHDACYLSQVAPTSMVFVPCVDGISHNEIEDATLEWIEAGANVLLHAMLERACEPVS</sequence>
<dbReference type="GO" id="GO:0016813">
    <property type="term" value="F:hydrolase activity, acting on carbon-nitrogen (but not peptide) bonds, in linear amidines"/>
    <property type="evidence" value="ECO:0007669"/>
    <property type="project" value="InterPro"/>
</dbReference>
<dbReference type="Gene3D" id="3.40.630.10">
    <property type="entry name" value="Zn peptidases"/>
    <property type="match status" value="1"/>
</dbReference>
<gene>
    <name evidence="5" type="ORF">FVF58_00675</name>
</gene>
<dbReference type="RefSeq" id="WP_149668029.1">
    <property type="nucleotide sequence ID" value="NZ_VTUZ01000001.1"/>
</dbReference>
<reference evidence="5 6" key="1">
    <citation type="submission" date="2019-08" db="EMBL/GenBank/DDBJ databases">
        <title>Paraburkholderia sp. DCY113.</title>
        <authorList>
            <person name="Kang J."/>
        </authorList>
    </citation>
    <scope>NUCLEOTIDE SEQUENCE [LARGE SCALE GENOMIC DNA]</scope>
    <source>
        <strain evidence="5 6">DCY113</strain>
    </source>
</reference>
<feature type="binding site" evidence="3">
    <location>
        <position position="212"/>
    </location>
    <ligand>
        <name>Zn(2+)</name>
        <dbReference type="ChEBI" id="CHEBI:29105"/>
        <label>1</label>
    </ligand>
</feature>
<dbReference type="EMBL" id="VTUZ01000001">
    <property type="protein sequence ID" value="KAA1015901.1"/>
    <property type="molecule type" value="Genomic_DNA"/>
</dbReference>